<gene>
    <name evidence="1" type="ORF">FVEG_02206</name>
</gene>
<proteinExistence type="predicted"/>
<dbReference type="Proteomes" id="UP000009096">
    <property type="component" value="Chromosome 6"/>
</dbReference>
<keyword evidence="2" id="KW-1185">Reference proteome</keyword>
<protein>
    <submittedName>
        <fullName evidence="1">Uncharacterized protein</fullName>
    </submittedName>
</protein>
<dbReference type="OMA" id="LWYSHRH"/>
<dbReference type="EMBL" id="DS022243">
    <property type="protein sequence ID" value="EWG39359.1"/>
    <property type="molecule type" value="Genomic_DNA"/>
</dbReference>
<dbReference type="GeneID" id="30060435"/>
<sequence length="79" mass="9007">MMPVSFLFYYTPYLPYVKLVDYTSRIHSPLVFSQDSGKVGNLWYSHRHAGVERALTGKTSPGSDTHLRLYLDTTVSLSH</sequence>
<dbReference type="EMBL" id="CM000583">
    <property type="protein sequence ID" value="EWG39359.1"/>
    <property type="molecule type" value="Genomic_DNA"/>
</dbReference>
<dbReference type="VEuPathDB" id="FungiDB:FVEG_02206"/>
<evidence type="ECO:0000313" key="1">
    <source>
        <dbReference type="EMBL" id="EWG39359.1"/>
    </source>
</evidence>
<dbReference type="AlphaFoldDB" id="W7LV97"/>
<dbReference type="HOGENOM" id="CLU_196958_0_0_1"/>
<dbReference type="KEGG" id="fvr:FVEG_02206"/>
<organism evidence="1 2">
    <name type="scientific">Gibberella moniliformis (strain M3125 / FGSC 7600)</name>
    <name type="common">Maize ear and stalk rot fungus</name>
    <name type="synonym">Fusarium verticillioides</name>
    <dbReference type="NCBI Taxonomy" id="334819"/>
    <lineage>
        <taxon>Eukaryota</taxon>
        <taxon>Fungi</taxon>
        <taxon>Dikarya</taxon>
        <taxon>Ascomycota</taxon>
        <taxon>Pezizomycotina</taxon>
        <taxon>Sordariomycetes</taxon>
        <taxon>Hypocreomycetidae</taxon>
        <taxon>Hypocreales</taxon>
        <taxon>Nectriaceae</taxon>
        <taxon>Fusarium</taxon>
        <taxon>Fusarium fujikuroi species complex</taxon>
    </lineage>
</organism>
<accession>W7LV97</accession>
<dbReference type="RefSeq" id="XP_018745550.1">
    <property type="nucleotide sequence ID" value="XM_018889410.1"/>
</dbReference>
<reference evidence="1 2" key="1">
    <citation type="journal article" date="2010" name="Nature">
        <title>Comparative genomics reveals mobile pathogenicity chromosomes in Fusarium.</title>
        <authorList>
            <person name="Ma L.J."/>
            <person name="van der Does H.C."/>
            <person name="Borkovich K.A."/>
            <person name="Coleman J.J."/>
            <person name="Daboussi M.J."/>
            <person name="Di Pietro A."/>
            <person name="Dufresne M."/>
            <person name="Freitag M."/>
            <person name="Grabherr M."/>
            <person name="Henrissat B."/>
            <person name="Houterman P.M."/>
            <person name="Kang S."/>
            <person name="Shim W.B."/>
            <person name="Woloshuk C."/>
            <person name="Xie X."/>
            <person name="Xu J.R."/>
            <person name="Antoniw J."/>
            <person name="Baker S.E."/>
            <person name="Bluhm B.H."/>
            <person name="Breakspear A."/>
            <person name="Brown D.W."/>
            <person name="Butchko R.A."/>
            <person name="Chapman S."/>
            <person name="Coulson R."/>
            <person name="Coutinho P.M."/>
            <person name="Danchin E.G."/>
            <person name="Diener A."/>
            <person name="Gale L.R."/>
            <person name="Gardiner D.M."/>
            <person name="Goff S."/>
            <person name="Hammond-Kosack K.E."/>
            <person name="Hilburn K."/>
            <person name="Hua-Van A."/>
            <person name="Jonkers W."/>
            <person name="Kazan K."/>
            <person name="Kodira C.D."/>
            <person name="Koehrsen M."/>
            <person name="Kumar L."/>
            <person name="Lee Y.H."/>
            <person name="Li L."/>
            <person name="Manners J.M."/>
            <person name="Miranda-Saavedra D."/>
            <person name="Mukherjee M."/>
            <person name="Park G."/>
            <person name="Park J."/>
            <person name="Park S.Y."/>
            <person name="Proctor R.H."/>
            <person name="Regev A."/>
            <person name="Ruiz-Roldan M.C."/>
            <person name="Sain D."/>
            <person name="Sakthikumar S."/>
            <person name="Sykes S."/>
            <person name="Schwartz D.C."/>
            <person name="Turgeon B.G."/>
            <person name="Wapinski I."/>
            <person name="Yoder O."/>
            <person name="Young S."/>
            <person name="Zeng Q."/>
            <person name="Zhou S."/>
            <person name="Galagan J."/>
            <person name="Cuomo C.A."/>
            <person name="Kistler H.C."/>
            <person name="Rep M."/>
        </authorList>
    </citation>
    <scope>NUCLEOTIDE SEQUENCE [LARGE SCALE GENOMIC DNA]</scope>
    <source>
        <strain evidence="2">M3125 / FGSC 7600</strain>
    </source>
</reference>
<name>W7LV97_GIBM7</name>
<evidence type="ECO:0000313" key="2">
    <source>
        <dbReference type="Proteomes" id="UP000009096"/>
    </source>
</evidence>